<sequence length="323" mass="35079">MAQFKLYSQGDILSLINQRVGETKLGERVQTVAQLAELEFSTAKFVLLGIPEDIGVRANYGLGGAHTAWQPALKALLNLQQNAYLNGADILVLGEFEIAENHSSDVDALRGSVSEIDALVFPIIQAIVAAGKTPMVIGGGHNNCYPIIKGVSLALQTPVDVLNIDAHADLRNPNEGRHSGNGFSTAIQNGFLDQYRILGLQKNYITEAQQQFISQTKAIKAFYFDDLLAYQQDLQVSAEMLLNGTKQPLGLEIDLDSIGGVLASAGTPSGFSVNQIRQLLLQLRKNFAYLHISEGVYQLSDGRKDETIGKTIAYLVSDFVKSN</sequence>
<dbReference type="Proteomes" id="UP001517367">
    <property type="component" value="Unassembled WGS sequence"/>
</dbReference>
<evidence type="ECO:0000256" key="2">
    <source>
        <dbReference type="ARBA" id="ARBA00022801"/>
    </source>
</evidence>
<keyword evidence="1" id="KW-0479">Metal-binding</keyword>
<dbReference type="InterPro" id="IPR006035">
    <property type="entry name" value="Ureohydrolase"/>
</dbReference>
<dbReference type="Gene3D" id="3.40.800.10">
    <property type="entry name" value="Ureohydrolase domain"/>
    <property type="match status" value="1"/>
</dbReference>
<evidence type="ECO:0000256" key="1">
    <source>
        <dbReference type="ARBA" id="ARBA00022723"/>
    </source>
</evidence>
<name>A0ABW9JGL3_9SPHI</name>
<dbReference type="Pfam" id="PF00491">
    <property type="entry name" value="Arginase"/>
    <property type="match status" value="1"/>
</dbReference>
<comment type="similarity">
    <text evidence="3">Belongs to the arginase family.</text>
</comment>
<accession>A0ABW9JGL3</accession>
<dbReference type="GO" id="GO:0050415">
    <property type="term" value="F:formimidoylglutamase activity"/>
    <property type="evidence" value="ECO:0007669"/>
    <property type="project" value="UniProtKB-EC"/>
</dbReference>
<evidence type="ECO:0000313" key="5">
    <source>
        <dbReference type="Proteomes" id="UP001517367"/>
    </source>
</evidence>
<dbReference type="PANTHER" id="PTHR11358">
    <property type="entry name" value="ARGINASE/AGMATINASE"/>
    <property type="match status" value="1"/>
</dbReference>
<dbReference type="SUPFAM" id="SSF52768">
    <property type="entry name" value="Arginase/deacetylase"/>
    <property type="match status" value="1"/>
</dbReference>
<keyword evidence="2 4" id="KW-0378">Hydrolase</keyword>
<dbReference type="EC" id="3.5.3.8" evidence="4"/>
<proteinExistence type="inferred from homology"/>
<comment type="caution">
    <text evidence="4">The sequence shown here is derived from an EMBL/GenBank/DDBJ whole genome shotgun (WGS) entry which is preliminary data.</text>
</comment>
<dbReference type="EMBL" id="SRMP02000012">
    <property type="protein sequence ID" value="MFN0291529.1"/>
    <property type="molecule type" value="Genomic_DNA"/>
</dbReference>
<dbReference type="PANTHER" id="PTHR11358:SF26">
    <property type="entry name" value="GUANIDINO ACID HYDROLASE, MITOCHONDRIAL"/>
    <property type="match status" value="1"/>
</dbReference>
<evidence type="ECO:0000313" key="4">
    <source>
        <dbReference type="EMBL" id="MFN0291529.1"/>
    </source>
</evidence>
<dbReference type="PROSITE" id="PS51409">
    <property type="entry name" value="ARGINASE_2"/>
    <property type="match status" value="1"/>
</dbReference>
<gene>
    <name evidence="4" type="ORF">E5L68_008990</name>
</gene>
<dbReference type="InterPro" id="IPR023696">
    <property type="entry name" value="Ureohydrolase_dom_sf"/>
</dbReference>
<evidence type="ECO:0000256" key="3">
    <source>
        <dbReference type="PROSITE-ProRule" id="PRU00742"/>
    </source>
</evidence>
<organism evidence="4 5">
    <name type="scientific">Pedobacter helvus</name>
    <dbReference type="NCBI Taxonomy" id="2563444"/>
    <lineage>
        <taxon>Bacteria</taxon>
        <taxon>Pseudomonadati</taxon>
        <taxon>Bacteroidota</taxon>
        <taxon>Sphingobacteriia</taxon>
        <taxon>Sphingobacteriales</taxon>
        <taxon>Sphingobacteriaceae</taxon>
        <taxon>Pedobacter</taxon>
    </lineage>
</organism>
<dbReference type="CDD" id="cd09988">
    <property type="entry name" value="Formimidoylglutamase"/>
    <property type="match status" value="1"/>
</dbReference>
<reference evidence="4 5" key="1">
    <citation type="submission" date="2024-12" db="EMBL/GenBank/DDBJ databases">
        <authorList>
            <person name="Hu S."/>
        </authorList>
    </citation>
    <scope>NUCLEOTIDE SEQUENCE [LARGE SCALE GENOMIC DNA]</scope>
    <source>
        <strain evidence="4 5">P-25</strain>
    </source>
</reference>
<keyword evidence="5" id="KW-1185">Reference proteome</keyword>
<protein>
    <submittedName>
        <fullName evidence="4">Formimidoylglutamase</fullName>
        <ecNumber evidence="4">3.5.3.8</ecNumber>
    </submittedName>
</protein>